<keyword evidence="3" id="KW-0560">Oxidoreductase</keyword>
<keyword evidence="4" id="KW-0732">Signal</keyword>
<evidence type="ECO:0000256" key="4">
    <source>
        <dbReference type="SAM" id="SignalP"/>
    </source>
</evidence>
<name>N1QDW0_SPHMS</name>
<dbReference type="InterPro" id="IPR050631">
    <property type="entry name" value="PheA/TfdB_FAD_monoxygenase"/>
</dbReference>
<evidence type="ECO:0000313" key="7">
    <source>
        <dbReference type="Proteomes" id="UP000016931"/>
    </source>
</evidence>
<dbReference type="OMA" id="WFMAARI"/>
<evidence type="ECO:0000256" key="1">
    <source>
        <dbReference type="ARBA" id="ARBA00022630"/>
    </source>
</evidence>
<dbReference type="GO" id="GO:0071949">
    <property type="term" value="F:FAD binding"/>
    <property type="evidence" value="ECO:0007669"/>
    <property type="project" value="InterPro"/>
</dbReference>
<dbReference type="HOGENOM" id="CLU_009665_2_2_1"/>
<keyword evidence="2" id="KW-0274">FAD</keyword>
<feature type="chain" id="PRO_5004109498" evidence="4">
    <location>
        <begin position="23"/>
        <end position="487"/>
    </location>
</feature>
<evidence type="ECO:0000256" key="3">
    <source>
        <dbReference type="ARBA" id="ARBA00023002"/>
    </source>
</evidence>
<keyword evidence="1" id="KW-0285">Flavoprotein</keyword>
<keyword evidence="7" id="KW-1185">Reference proteome</keyword>
<dbReference type="RefSeq" id="XP_016758486.1">
    <property type="nucleotide sequence ID" value="XM_016908153.1"/>
</dbReference>
<accession>N1QDW0</accession>
<dbReference type="GO" id="GO:0008688">
    <property type="term" value="F:3-(3-hydroxyphenyl)propionate hydroxylase activity"/>
    <property type="evidence" value="ECO:0007669"/>
    <property type="project" value="TreeGrafter"/>
</dbReference>
<dbReference type="SUPFAM" id="SSF51905">
    <property type="entry name" value="FAD/NAD(P)-binding domain"/>
    <property type="match status" value="1"/>
</dbReference>
<feature type="signal peptide" evidence="4">
    <location>
        <begin position="1"/>
        <end position="22"/>
    </location>
</feature>
<protein>
    <submittedName>
        <fullName evidence="6">FAD/NAD(P)-binding domain-containing protein</fullName>
    </submittedName>
</protein>
<dbReference type="PRINTS" id="PR00420">
    <property type="entry name" value="RNGMNOXGNASE"/>
</dbReference>
<dbReference type="eggNOG" id="ENOG502QQGF">
    <property type="taxonomic scope" value="Eukaryota"/>
</dbReference>
<gene>
    <name evidence="6" type="ORF">SEPMUDRAFT_165099</name>
</gene>
<evidence type="ECO:0000313" key="6">
    <source>
        <dbReference type="EMBL" id="EMF10365.1"/>
    </source>
</evidence>
<dbReference type="Pfam" id="PF01494">
    <property type="entry name" value="FAD_binding_3"/>
    <property type="match status" value="1"/>
</dbReference>
<dbReference type="PANTHER" id="PTHR43476">
    <property type="entry name" value="3-(3-HYDROXY-PHENYL)PROPIONATE/3-HYDROXYCINNAMIC ACID HYDROXYLASE"/>
    <property type="match status" value="1"/>
</dbReference>
<evidence type="ECO:0000259" key="5">
    <source>
        <dbReference type="Pfam" id="PF01494"/>
    </source>
</evidence>
<dbReference type="OrthoDB" id="10016252at2759"/>
<dbReference type="InterPro" id="IPR036188">
    <property type="entry name" value="FAD/NAD-bd_sf"/>
</dbReference>
<feature type="domain" description="FAD-binding" evidence="5">
    <location>
        <begin position="10"/>
        <end position="342"/>
    </location>
</feature>
<dbReference type="PANTHER" id="PTHR43476:SF3">
    <property type="entry name" value="FAD-BINDING MONOOXYGENASE"/>
    <property type="match status" value="1"/>
</dbReference>
<dbReference type="Gene3D" id="3.50.50.60">
    <property type="entry name" value="FAD/NAD(P)-binding domain"/>
    <property type="match status" value="1"/>
</dbReference>
<reference evidence="6 7" key="1">
    <citation type="journal article" date="2012" name="PLoS Pathog.">
        <title>Diverse lifestyles and strategies of plant pathogenesis encoded in the genomes of eighteen Dothideomycetes fungi.</title>
        <authorList>
            <person name="Ohm R.A."/>
            <person name="Feau N."/>
            <person name="Henrissat B."/>
            <person name="Schoch C.L."/>
            <person name="Horwitz B.A."/>
            <person name="Barry K.W."/>
            <person name="Condon B.J."/>
            <person name="Copeland A.C."/>
            <person name="Dhillon B."/>
            <person name="Glaser F."/>
            <person name="Hesse C.N."/>
            <person name="Kosti I."/>
            <person name="LaButti K."/>
            <person name="Lindquist E.A."/>
            <person name="Lucas S."/>
            <person name="Salamov A.A."/>
            <person name="Bradshaw R.E."/>
            <person name="Ciuffetti L."/>
            <person name="Hamelin R.C."/>
            <person name="Kema G.H.J."/>
            <person name="Lawrence C."/>
            <person name="Scott J.A."/>
            <person name="Spatafora J.W."/>
            <person name="Turgeon B.G."/>
            <person name="de Wit P.J.G.M."/>
            <person name="Zhong S."/>
            <person name="Goodwin S.B."/>
            <person name="Grigoriev I.V."/>
        </authorList>
    </citation>
    <scope>NUCLEOTIDE SEQUENCE [LARGE SCALE GENOMIC DNA]</scope>
    <source>
        <strain evidence="6 7">SO2202</strain>
    </source>
</reference>
<sequence length="487" mass="55311">MSDQQNPWAIVVGAGPAGLLLALRLAQQDIPVCLVEMTDTLDNQPRASHYASPAVYELGRAGVLDEIRQAGFDPKTLSFRRLDEKRTRYGCMNAEVVADHPDRHLCLPLNGLCRILLARLEKLPSATIRWQSKVVGLGQDDQQAWLDVETAAGRERLYAQYIAGCDGANSQVRRSLFGDAVFPGFTWNEQIVATNMYFPFEKYDYDDANFLIDETHWHMVARISKDGLWRVTYGEIPGLTREELRERHAAKMKAILPGPDEWRLDNFSPYRVHQRLAPNMRVGRFCLAADAAHICNPFGGMGLTGGIVDVGGLADCLTGIYLNLADDSILDVYDTVRRQMYREHINPNSSNWLKRMWQNPDGAFERDPVLQRFKKGESDLKVAIELQFGLNVIKYDFTQHYRGLREIERVDSHSVHLHTCIPPSKSMLHTPRQSRRLADQEHAFTHWYAQAFERPGNGLRDEVVTGLLDTDKFAKCTVKHCIFASQQ</sequence>
<organism evidence="6 7">
    <name type="scientific">Sphaerulina musiva (strain SO2202)</name>
    <name type="common">Poplar stem canker fungus</name>
    <name type="synonym">Septoria musiva</name>
    <dbReference type="NCBI Taxonomy" id="692275"/>
    <lineage>
        <taxon>Eukaryota</taxon>
        <taxon>Fungi</taxon>
        <taxon>Dikarya</taxon>
        <taxon>Ascomycota</taxon>
        <taxon>Pezizomycotina</taxon>
        <taxon>Dothideomycetes</taxon>
        <taxon>Dothideomycetidae</taxon>
        <taxon>Mycosphaerellales</taxon>
        <taxon>Mycosphaerellaceae</taxon>
        <taxon>Sphaerulina</taxon>
    </lineage>
</organism>
<dbReference type="EMBL" id="KB456267">
    <property type="protein sequence ID" value="EMF10365.1"/>
    <property type="molecule type" value="Genomic_DNA"/>
</dbReference>
<dbReference type="Proteomes" id="UP000016931">
    <property type="component" value="Unassembled WGS sequence"/>
</dbReference>
<dbReference type="Gene3D" id="3.30.70.2450">
    <property type="match status" value="1"/>
</dbReference>
<dbReference type="InterPro" id="IPR002938">
    <property type="entry name" value="FAD-bd"/>
</dbReference>
<dbReference type="GeneID" id="27905290"/>
<dbReference type="STRING" id="692275.N1QDW0"/>
<dbReference type="AlphaFoldDB" id="N1QDW0"/>
<evidence type="ECO:0000256" key="2">
    <source>
        <dbReference type="ARBA" id="ARBA00022827"/>
    </source>
</evidence>
<proteinExistence type="predicted"/>
<dbReference type="GO" id="GO:0019622">
    <property type="term" value="P:3-(3-hydroxy)phenylpropionate catabolic process"/>
    <property type="evidence" value="ECO:0007669"/>
    <property type="project" value="TreeGrafter"/>
</dbReference>